<dbReference type="OrthoDB" id="5244994at2"/>
<dbReference type="RefSeq" id="WP_136729358.1">
    <property type="nucleotide sequence ID" value="NZ_SUMC01000081.1"/>
</dbReference>
<reference evidence="3 4" key="1">
    <citation type="submission" date="2019-04" db="EMBL/GenBank/DDBJ databases">
        <title>Streptomyces oryziradicis sp. nov., a novel actinomycete isolated from rhizosphere soil of rice (Oryza sativa L.).</title>
        <authorList>
            <person name="Li C."/>
        </authorList>
    </citation>
    <scope>NUCLEOTIDE SEQUENCE [LARGE SCALE GENOMIC DNA]</scope>
    <source>
        <strain evidence="3 4">NEAU-C40</strain>
    </source>
</reference>
<dbReference type="InterPro" id="IPR036366">
    <property type="entry name" value="PGBDSf"/>
</dbReference>
<evidence type="ECO:0000313" key="3">
    <source>
        <dbReference type="EMBL" id="TKA00719.1"/>
    </source>
</evidence>
<dbReference type="AlphaFoldDB" id="A0A4V5MXL5"/>
<dbReference type="Proteomes" id="UP000305778">
    <property type="component" value="Unassembled WGS sequence"/>
</dbReference>
<keyword evidence="1" id="KW-0732">Signal</keyword>
<keyword evidence="4" id="KW-1185">Reference proteome</keyword>
<feature type="domain" description="Peptidoglycan binding-like" evidence="2">
    <location>
        <begin position="72"/>
        <end position="116"/>
    </location>
</feature>
<protein>
    <submittedName>
        <fullName evidence="3">Peptidoglycan-binding protein</fullName>
    </submittedName>
</protein>
<evidence type="ECO:0000259" key="2">
    <source>
        <dbReference type="Pfam" id="PF01471"/>
    </source>
</evidence>
<dbReference type="EMBL" id="SUMC01000081">
    <property type="protein sequence ID" value="TKA00719.1"/>
    <property type="molecule type" value="Genomic_DNA"/>
</dbReference>
<name>A0A4V5MXL5_9ACTN</name>
<dbReference type="InterPro" id="IPR036365">
    <property type="entry name" value="PGBD-like_sf"/>
</dbReference>
<gene>
    <name evidence="3" type="ORF">FCI23_42075</name>
</gene>
<feature type="chain" id="PRO_5039730696" evidence="1">
    <location>
        <begin position="23"/>
        <end position="175"/>
    </location>
</feature>
<dbReference type="SUPFAM" id="SSF47090">
    <property type="entry name" value="PGBD-like"/>
    <property type="match status" value="1"/>
</dbReference>
<comment type="caution">
    <text evidence="3">The sequence shown here is derived from an EMBL/GenBank/DDBJ whole genome shotgun (WGS) entry which is preliminary data.</text>
</comment>
<dbReference type="Gene3D" id="1.10.101.10">
    <property type="entry name" value="PGBD-like superfamily/PGBD"/>
    <property type="match status" value="1"/>
</dbReference>
<dbReference type="InterPro" id="IPR002477">
    <property type="entry name" value="Peptidoglycan-bd-like"/>
</dbReference>
<dbReference type="Pfam" id="PF01471">
    <property type="entry name" value="PG_binding_1"/>
    <property type="match status" value="1"/>
</dbReference>
<feature type="signal peptide" evidence="1">
    <location>
        <begin position="1"/>
        <end position="22"/>
    </location>
</feature>
<proteinExistence type="predicted"/>
<organism evidence="3 4">
    <name type="scientific">Actinacidiphila oryziradicis</name>
    <dbReference type="NCBI Taxonomy" id="2571141"/>
    <lineage>
        <taxon>Bacteria</taxon>
        <taxon>Bacillati</taxon>
        <taxon>Actinomycetota</taxon>
        <taxon>Actinomycetes</taxon>
        <taxon>Kitasatosporales</taxon>
        <taxon>Streptomycetaceae</taxon>
        <taxon>Actinacidiphila</taxon>
    </lineage>
</organism>
<evidence type="ECO:0000256" key="1">
    <source>
        <dbReference type="SAM" id="SignalP"/>
    </source>
</evidence>
<accession>A0A4V5MXL5</accession>
<sequence>MSARKSAAAAVMALAIAGGVAAETTPASANTSQGYISAGTGAITTDWAGEGNLSTSSHAHSNATALWQAVLWADGKLTKASQIDCRFGPTTRNATKAWQSANGLANDGIVGNKTFSKADNKLKLDSISSNSTYVDHYHGSKHDVWFKVVGYRYQIRVKTSVGYRTAYYNSASACG</sequence>
<evidence type="ECO:0000313" key="4">
    <source>
        <dbReference type="Proteomes" id="UP000305778"/>
    </source>
</evidence>